<organism evidence="9 10">
    <name type="scientific">Nocardia fluminea</name>
    <dbReference type="NCBI Taxonomy" id="134984"/>
    <lineage>
        <taxon>Bacteria</taxon>
        <taxon>Bacillati</taxon>
        <taxon>Actinomycetota</taxon>
        <taxon>Actinomycetes</taxon>
        <taxon>Mycobacteriales</taxon>
        <taxon>Nocardiaceae</taxon>
        <taxon>Nocardia</taxon>
    </lineage>
</organism>
<keyword evidence="3" id="KW-1003">Cell membrane</keyword>
<dbReference type="Proteomes" id="UP000233766">
    <property type="component" value="Unassembled WGS sequence"/>
</dbReference>
<protein>
    <submittedName>
        <fullName evidence="9">Peptide/nickel transport system permease protein</fullName>
    </submittedName>
</protein>
<dbReference type="Gene3D" id="1.10.3720.10">
    <property type="entry name" value="MetI-like"/>
    <property type="match status" value="1"/>
</dbReference>
<name>A0A2N3VEJ7_9NOCA</name>
<feature type="transmembrane region" description="Helical" evidence="7">
    <location>
        <begin position="23"/>
        <end position="44"/>
    </location>
</feature>
<dbReference type="CDD" id="cd06261">
    <property type="entry name" value="TM_PBP2"/>
    <property type="match status" value="1"/>
</dbReference>
<dbReference type="InterPro" id="IPR000515">
    <property type="entry name" value="MetI-like"/>
</dbReference>
<dbReference type="EMBL" id="PJMW01000002">
    <property type="protein sequence ID" value="PKV80052.1"/>
    <property type="molecule type" value="Genomic_DNA"/>
</dbReference>
<dbReference type="GO" id="GO:0005886">
    <property type="term" value="C:plasma membrane"/>
    <property type="evidence" value="ECO:0007669"/>
    <property type="project" value="UniProtKB-SubCell"/>
</dbReference>
<dbReference type="SUPFAM" id="SSF161098">
    <property type="entry name" value="MetI-like"/>
    <property type="match status" value="1"/>
</dbReference>
<feature type="transmembrane region" description="Helical" evidence="7">
    <location>
        <begin position="255"/>
        <end position="280"/>
    </location>
</feature>
<keyword evidence="6 7" id="KW-0472">Membrane</keyword>
<evidence type="ECO:0000256" key="7">
    <source>
        <dbReference type="RuleBase" id="RU363032"/>
    </source>
</evidence>
<evidence type="ECO:0000259" key="8">
    <source>
        <dbReference type="PROSITE" id="PS50928"/>
    </source>
</evidence>
<dbReference type="PANTHER" id="PTHR43386:SF23">
    <property type="entry name" value="ABC TRANSPORTER"/>
    <property type="match status" value="1"/>
</dbReference>
<proteinExistence type="inferred from homology"/>
<dbReference type="Pfam" id="PF00528">
    <property type="entry name" value="BPD_transp_1"/>
    <property type="match status" value="1"/>
</dbReference>
<feature type="transmembrane region" description="Helical" evidence="7">
    <location>
        <begin position="132"/>
        <end position="156"/>
    </location>
</feature>
<evidence type="ECO:0000256" key="5">
    <source>
        <dbReference type="ARBA" id="ARBA00022989"/>
    </source>
</evidence>
<feature type="transmembrane region" description="Helical" evidence="7">
    <location>
        <begin position="88"/>
        <end position="112"/>
    </location>
</feature>
<comment type="subcellular location">
    <subcellularLocation>
        <location evidence="1 7">Cell membrane</location>
        <topology evidence="1 7">Multi-pass membrane protein</topology>
    </subcellularLocation>
</comment>
<dbReference type="PANTHER" id="PTHR43386">
    <property type="entry name" value="OLIGOPEPTIDE TRANSPORT SYSTEM PERMEASE PROTEIN APPC"/>
    <property type="match status" value="1"/>
</dbReference>
<dbReference type="InterPro" id="IPR050366">
    <property type="entry name" value="BP-dependent_transpt_permease"/>
</dbReference>
<dbReference type="PROSITE" id="PS50928">
    <property type="entry name" value="ABC_TM1"/>
    <property type="match status" value="1"/>
</dbReference>
<dbReference type="GO" id="GO:0055085">
    <property type="term" value="P:transmembrane transport"/>
    <property type="evidence" value="ECO:0007669"/>
    <property type="project" value="InterPro"/>
</dbReference>
<evidence type="ECO:0000256" key="3">
    <source>
        <dbReference type="ARBA" id="ARBA00022475"/>
    </source>
</evidence>
<evidence type="ECO:0000256" key="6">
    <source>
        <dbReference type="ARBA" id="ARBA00023136"/>
    </source>
</evidence>
<accession>A0A2N3VEJ7</accession>
<keyword evidence="5 7" id="KW-1133">Transmembrane helix</keyword>
<dbReference type="AlphaFoldDB" id="A0A2N3VEJ7"/>
<comment type="similarity">
    <text evidence="7">Belongs to the binding-protein-dependent transport system permease family.</text>
</comment>
<comment type="caution">
    <text evidence="9">The sequence shown here is derived from an EMBL/GenBank/DDBJ whole genome shotgun (WGS) entry which is preliminary data.</text>
</comment>
<keyword evidence="2 7" id="KW-0813">Transport</keyword>
<reference evidence="9 10" key="1">
    <citation type="submission" date="2017-12" db="EMBL/GenBank/DDBJ databases">
        <title>Sequencing the genomes of 1000 Actinobacteria strains.</title>
        <authorList>
            <person name="Klenk H.-P."/>
        </authorList>
    </citation>
    <scope>NUCLEOTIDE SEQUENCE [LARGE SCALE GENOMIC DNA]</scope>
    <source>
        <strain evidence="9 10">DSM 44489</strain>
    </source>
</reference>
<evidence type="ECO:0000313" key="10">
    <source>
        <dbReference type="Proteomes" id="UP000233766"/>
    </source>
</evidence>
<gene>
    <name evidence="9" type="ORF">ATK86_4468</name>
</gene>
<evidence type="ECO:0000256" key="1">
    <source>
        <dbReference type="ARBA" id="ARBA00004651"/>
    </source>
</evidence>
<keyword evidence="4 7" id="KW-0812">Transmembrane</keyword>
<feature type="transmembrane region" description="Helical" evidence="7">
    <location>
        <begin position="196"/>
        <end position="217"/>
    </location>
</feature>
<sequence>MGERWRGMSAGAASDGDRGERRFGLALSVLLAIVLYAVIVPWVGGVDDRLTDFASARQAPSGQWWFGTDSAGRSLFVRIAAALRTSLIVAACAAAVSTIIGVLVGAVSALAGGWVDRVVMRFADTANALPHLLLGIVIVALFRGNALAVVLSIGLTHWVQVARIVRAESSSLREREYVSAAVLAGASRTHLLVRHLLPAVAPQALIAVVLLLPHAIWHESTLSFLGFGLAPHEPSLGTLLEEARTSLLLGGWWTLVFPAGLLVLTTVAVAVAGSSLRGLLAPPKPSRMPR</sequence>
<evidence type="ECO:0000313" key="9">
    <source>
        <dbReference type="EMBL" id="PKV80052.1"/>
    </source>
</evidence>
<keyword evidence="10" id="KW-1185">Reference proteome</keyword>
<evidence type="ECO:0000256" key="2">
    <source>
        <dbReference type="ARBA" id="ARBA00022448"/>
    </source>
</evidence>
<evidence type="ECO:0000256" key="4">
    <source>
        <dbReference type="ARBA" id="ARBA00022692"/>
    </source>
</evidence>
<dbReference type="InterPro" id="IPR035906">
    <property type="entry name" value="MetI-like_sf"/>
</dbReference>
<feature type="domain" description="ABC transmembrane type-1" evidence="8">
    <location>
        <begin position="83"/>
        <end position="273"/>
    </location>
</feature>